<evidence type="ECO:0000256" key="1">
    <source>
        <dbReference type="SAM" id="Phobius"/>
    </source>
</evidence>
<feature type="transmembrane region" description="Helical" evidence="1">
    <location>
        <begin position="54"/>
        <end position="79"/>
    </location>
</feature>
<keyword evidence="1" id="KW-0472">Membrane</keyword>
<evidence type="ECO:0000313" key="4">
    <source>
        <dbReference type="Proteomes" id="UP000001312"/>
    </source>
</evidence>
<keyword evidence="1" id="KW-1133">Transmembrane helix</keyword>
<dbReference type="KEGG" id="ssl:SS1G_08203"/>
<feature type="transmembrane region" description="Helical" evidence="1">
    <location>
        <begin position="12"/>
        <end position="34"/>
    </location>
</feature>
<dbReference type="GeneID" id="5486968"/>
<gene>
    <name evidence="3" type="ORF">SS1G_08203</name>
</gene>
<dbReference type="InParanoid" id="A7ES98"/>
<name>A7ES98_SCLS1</name>
<organism evidence="3 4">
    <name type="scientific">Sclerotinia sclerotiorum (strain ATCC 18683 / 1980 / Ss-1)</name>
    <name type="common">White mold</name>
    <name type="synonym">Whetzelinia sclerotiorum</name>
    <dbReference type="NCBI Taxonomy" id="665079"/>
    <lineage>
        <taxon>Eukaryota</taxon>
        <taxon>Fungi</taxon>
        <taxon>Dikarya</taxon>
        <taxon>Ascomycota</taxon>
        <taxon>Pezizomycotina</taxon>
        <taxon>Leotiomycetes</taxon>
        <taxon>Helotiales</taxon>
        <taxon>Sclerotiniaceae</taxon>
        <taxon>Sclerotinia</taxon>
    </lineage>
</organism>
<dbReference type="RefSeq" id="XP_001590463.1">
    <property type="nucleotide sequence ID" value="XM_001590413.1"/>
</dbReference>
<dbReference type="Pfam" id="PF20684">
    <property type="entry name" value="Fung_rhodopsin"/>
    <property type="match status" value="1"/>
</dbReference>
<dbReference type="HOGENOM" id="CLU_1185627_0_0_1"/>
<dbReference type="Proteomes" id="UP000001312">
    <property type="component" value="Unassembled WGS sequence"/>
</dbReference>
<keyword evidence="1" id="KW-0812">Transmembrane</keyword>
<dbReference type="PANTHER" id="PTHR39614:SF2">
    <property type="entry name" value="INTEGRAL MEMBRANE PROTEIN"/>
    <property type="match status" value="1"/>
</dbReference>
<feature type="domain" description="Rhodopsin" evidence="2">
    <location>
        <begin position="52"/>
        <end position="153"/>
    </location>
</feature>
<protein>
    <recommendedName>
        <fullName evidence="2">Rhodopsin domain-containing protein</fullName>
    </recommendedName>
</protein>
<feature type="transmembrane region" description="Helical" evidence="1">
    <location>
        <begin position="91"/>
        <end position="114"/>
    </location>
</feature>
<proteinExistence type="predicted"/>
<feature type="transmembrane region" description="Helical" evidence="1">
    <location>
        <begin position="126"/>
        <end position="146"/>
    </location>
</feature>
<dbReference type="OMA" id="STNYTWD"/>
<sequence length="234" mass="26003">MAAVTADNHGPLLNVAMWIVLVPMVIATLTKVYIKYDTLRKIQLDDYFGLIAMRVFWTINAAMDALTQVFICLLPIYILSALKLERSKKQLTILLFSPNLLALPLLALRLVYLYETIHSTNYTWDTFNLALVTNLHTSLAIILSCIPFSKSIVDSLTFSPLIITDSTRDTISNRLNNSERGNNSNTGGGSSHFLSCAAARTSTIANVAGGEARELNMYFKFSESQERMISGERA</sequence>
<evidence type="ECO:0000313" key="3">
    <source>
        <dbReference type="EMBL" id="EDN92340.1"/>
    </source>
</evidence>
<accession>A7ES98</accession>
<dbReference type="PANTHER" id="PTHR39614">
    <property type="entry name" value="INTEGRAL MEMBRANE PROTEIN"/>
    <property type="match status" value="1"/>
</dbReference>
<evidence type="ECO:0000259" key="2">
    <source>
        <dbReference type="Pfam" id="PF20684"/>
    </source>
</evidence>
<keyword evidence="4" id="KW-1185">Reference proteome</keyword>
<dbReference type="EMBL" id="CH476631">
    <property type="protein sequence ID" value="EDN92340.1"/>
    <property type="molecule type" value="Genomic_DNA"/>
</dbReference>
<dbReference type="AlphaFoldDB" id="A7ES98"/>
<reference evidence="4" key="1">
    <citation type="journal article" date="2011" name="PLoS Genet.">
        <title>Genomic analysis of the necrotrophic fungal pathogens Sclerotinia sclerotiorum and Botrytis cinerea.</title>
        <authorList>
            <person name="Amselem J."/>
            <person name="Cuomo C.A."/>
            <person name="van Kan J.A."/>
            <person name="Viaud M."/>
            <person name="Benito E.P."/>
            <person name="Couloux A."/>
            <person name="Coutinho P.M."/>
            <person name="de Vries R.P."/>
            <person name="Dyer P.S."/>
            <person name="Fillinger S."/>
            <person name="Fournier E."/>
            <person name="Gout L."/>
            <person name="Hahn M."/>
            <person name="Kohn L."/>
            <person name="Lapalu N."/>
            <person name="Plummer K.M."/>
            <person name="Pradier J.M."/>
            <person name="Quevillon E."/>
            <person name="Sharon A."/>
            <person name="Simon A."/>
            <person name="ten Have A."/>
            <person name="Tudzynski B."/>
            <person name="Tudzynski P."/>
            <person name="Wincker P."/>
            <person name="Andrew M."/>
            <person name="Anthouard V."/>
            <person name="Beever R.E."/>
            <person name="Beffa R."/>
            <person name="Benoit I."/>
            <person name="Bouzid O."/>
            <person name="Brault B."/>
            <person name="Chen Z."/>
            <person name="Choquer M."/>
            <person name="Collemare J."/>
            <person name="Cotton P."/>
            <person name="Danchin E.G."/>
            <person name="Da Silva C."/>
            <person name="Gautier A."/>
            <person name="Giraud C."/>
            <person name="Giraud T."/>
            <person name="Gonzalez C."/>
            <person name="Grossetete S."/>
            <person name="Guldener U."/>
            <person name="Henrissat B."/>
            <person name="Howlett B.J."/>
            <person name="Kodira C."/>
            <person name="Kretschmer M."/>
            <person name="Lappartient A."/>
            <person name="Leroch M."/>
            <person name="Levis C."/>
            <person name="Mauceli E."/>
            <person name="Neuveglise C."/>
            <person name="Oeser B."/>
            <person name="Pearson M."/>
            <person name="Poulain J."/>
            <person name="Poussereau N."/>
            <person name="Quesneville H."/>
            <person name="Rascle C."/>
            <person name="Schumacher J."/>
            <person name="Segurens B."/>
            <person name="Sexton A."/>
            <person name="Silva E."/>
            <person name="Sirven C."/>
            <person name="Soanes D.M."/>
            <person name="Talbot N.J."/>
            <person name="Templeton M."/>
            <person name="Yandava C."/>
            <person name="Yarden O."/>
            <person name="Zeng Q."/>
            <person name="Rollins J.A."/>
            <person name="Lebrun M.H."/>
            <person name="Dickman M."/>
        </authorList>
    </citation>
    <scope>NUCLEOTIDE SEQUENCE [LARGE SCALE GENOMIC DNA]</scope>
    <source>
        <strain evidence="4">ATCC 18683 / 1980 / Ss-1</strain>
    </source>
</reference>
<dbReference type="InterPro" id="IPR049326">
    <property type="entry name" value="Rhodopsin_dom_fungi"/>
</dbReference>